<evidence type="ECO:0000256" key="1">
    <source>
        <dbReference type="ARBA" id="ARBA00000077"/>
    </source>
</evidence>
<dbReference type="Gene3D" id="1.10.10.460">
    <property type="entry name" value="Ribonuclease hii. Domain 2"/>
    <property type="match status" value="1"/>
</dbReference>
<dbReference type="EC" id="3.1.26.4" evidence="10"/>
<dbReference type="GO" id="GO:0003723">
    <property type="term" value="F:RNA binding"/>
    <property type="evidence" value="ECO:0007669"/>
    <property type="project" value="UniProtKB-UniRule"/>
</dbReference>
<dbReference type="CDD" id="cd07181">
    <property type="entry name" value="RNase_HII_eukaryota_like"/>
    <property type="match status" value="1"/>
</dbReference>
<comment type="function">
    <text evidence="8">Catalytic subunit of RNase HII, an endonuclease that specifically degrades the RNA of RNA:DNA hybrids. Participates in DNA replication, possibly by mediating the removal of lagging-strand Okazaki fragment RNA primers during DNA replication. Mediates the excision of single ribonucleotides from DNA:RNA duplexes.</text>
</comment>
<dbReference type="InterPro" id="IPR004649">
    <property type="entry name" value="RNase_H2_suA"/>
</dbReference>
<organism evidence="12 13">
    <name type="scientific">Diploptera punctata</name>
    <name type="common">Pacific beetle cockroach</name>
    <dbReference type="NCBI Taxonomy" id="6984"/>
    <lineage>
        <taxon>Eukaryota</taxon>
        <taxon>Metazoa</taxon>
        <taxon>Ecdysozoa</taxon>
        <taxon>Arthropoda</taxon>
        <taxon>Hexapoda</taxon>
        <taxon>Insecta</taxon>
        <taxon>Pterygota</taxon>
        <taxon>Neoptera</taxon>
        <taxon>Polyneoptera</taxon>
        <taxon>Dictyoptera</taxon>
        <taxon>Blattodea</taxon>
        <taxon>Blaberoidea</taxon>
        <taxon>Blaberidae</taxon>
        <taxon>Diplopterinae</taxon>
        <taxon>Diploptera</taxon>
    </lineage>
</organism>
<comment type="cofactor">
    <cofactor evidence="2">
        <name>Mg(2+)</name>
        <dbReference type="ChEBI" id="CHEBI:18420"/>
    </cofactor>
</comment>
<evidence type="ECO:0000256" key="8">
    <source>
        <dbReference type="ARBA" id="ARBA00024981"/>
    </source>
</evidence>
<evidence type="ECO:0000313" key="13">
    <source>
        <dbReference type="Proteomes" id="UP001233999"/>
    </source>
</evidence>
<dbReference type="InterPro" id="IPR012337">
    <property type="entry name" value="RNaseH-like_sf"/>
</dbReference>
<proteinExistence type="inferred from homology"/>
<evidence type="ECO:0000256" key="5">
    <source>
        <dbReference type="ARBA" id="ARBA00022723"/>
    </source>
</evidence>
<dbReference type="GO" id="GO:0046872">
    <property type="term" value="F:metal ion binding"/>
    <property type="evidence" value="ECO:0007669"/>
    <property type="project" value="UniProtKB-KW"/>
</dbReference>
<evidence type="ECO:0000256" key="9">
    <source>
        <dbReference type="PROSITE-ProRule" id="PRU01319"/>
    </source>
</evidence>
<feature type="binding site" evidence="9">
    <location>
        <position position="158"/>
    </location>
    <ligand>
        <name>a divalent metal cation</name>
        <dbReference type="ChEBI" id="CHEBI:60240"/>
    </ligand>
</feature>
<dbReference type="InterPro" id="IPR024567">
    <property type="entry name" value="RNase_HII/HIII_dom"/>
</dbReference>
<name>A0AAD8EML6_DIPPU</name>
<dbReference type="Gene3D" id="3.30.420.10">
    <property type="entry name" value="Ribonuclease H-like superfamily/Ribonuclease H"/>
    <property type="match status" value="1"/>
</dbReference>
<evidence type="ECO:0000256" key="2">
    <source>
        <dbReference type="ARBA" id="ARBA00001946"/>
    </source>
</evidence>
<evidence type="ECO:0000256" key="6">
    <source>
        <dbReference type="ARBA" id="ARBA00022759"/>
    </source>
</evidence>
<evidence type="ECO:0000313" key="12">
    <source>
        <dbReference type="EMBL" id="KAJ9595409.1"/>
    </source>
</evidence>
<dbReference type="Pfam" id="PF01351">
    <property type="entry name" value="RNase_HII"/>
    <property type="match status" value="1"/>
</dbReference>
<dbReference type="PANTHER" id="PTHR10954:SF7">
    <property type="entry name" value="RIBONUCLEASE H2 SUBUNIT A"/>
    <property type="match status" value="1"/>
</dbReference>
<dbReference type="SUPFAM" id="SSF53098">
    <property type="entry name" value="Ribonuclease H-like"/>
    <property type="match status" value="1"/>
</dbReference>
<dbReference type="EMBL" id="JASPKZ010002339">
    <property type="protein sequence ID" value="KAJ9595409.1"/>
    <property type="molecule type" value="Genomic_DNA"/>
</dbReference>
<evidence type="ECO:0000256" key="7">
    <source>
        <dbReference type="ARBA" id="ARBA00022801"/>
    </source>
</evidence>
<comment type="caution">
    <text evidence="12">The sequence shown here is derived from an EMBL/GenBank/DDBJ whole genome shotgun (WGS) entry which is preliminary data.</text>
</comment>
<dbReference type="InterPro" id="IPR023160">
    <property type="entry name" value="RNase_HII_hlx-loop-hlx_cap_dom"/>
</dbReference>
<gene>
    <name evidence="12" type="ORF">L9F63_013393</name>
</gene>
<dbReference type="FunFam" id="1.10.10.460:FF:000001">
    <property type="entry name" value="Ribonuclease"/>
    <property type="match status" value="1"/>
</dbReference>
<dbReference type="GO" id="GO:0043137">
    <property type="term" value="P:DNA replication, removal of RNA primer"/>
    <property type="evidence" value="ECO:0007669"/>
    <property type="project" value="TreeGrafter"/>
</dbReference>
<evidence type="ECO:0000256" key="3">
    <source>
        <dbReference type="ARBA" id="ARBA00007058"/>
    </source>
</evidence>
<protein>
    <recommendedName>
        <fullName evidence="10">Ribonuclease</fullName>
        <ecNumber evidence="10">3.1.26.4</ecNumber>
    </recommendedName>
</protein>
<comment type="similarity">
    <text evidence="3">Belongs to the RNase HII family. Eukaryotic subfamily.</text>
</comment>
<dbReference type="NCBIfam" id="TIGR00729">
    <property type="entry name" value="ribonuclease HII"/>
    <property type="match status" value="1"/>
</dbReference>
<dbReference type="Proteomes" id="UP001233999">
    <property type="component" value="Unassembled WGS sequence"/>
</dbReference>
<sequence>MNAENMDSKIILSAADLEQHFIEKDNSKNVTLMSEAPELCQSEPCMLGVDEAGRGPVLGPMVYGICYCPISKSELLKDLGCADSKSLTEEKREVIFEKLCNEKATIGWIIEAISPNIICNSMLRRQKHSLNQVAQDSTVALITKAKDCGINISEVYVDTVGMPDKYQQKLSQIFPDLNITVAKKADAIYPVVSAASICAKVSRDRALKVWKFQEGLEATSNDFGSGYPNDPVTKVFLTKNIDPVFGFPQLVRFSWSTAAKILEEHSVPVEWYLFKVYSLFIYFRKEEVEEEENASKTPSISSYFKFTNKRQKTKHNFFTVRNLTVTETL</sequence>
<keyword evidence="7 9" id="KW-0378">Hydrolase</keyword>
<evidence type="ECO:0000259" key="11">
    <source>
        <dbReference type="PROSITE" id="PS51975"/>
    </source>
</evidence>
<dbReference type="PANTHER" id="PTHR10954">
    <property type="entry name" value="RIBONUCLEASE H2 SUBUNIT A"/>
    <property type="match status" value="1"/>
</dbReference>
<dbReference type="AlphaFoldDB" id="A0AAD8EML6"/>
<feature type="binding site" evidence="9">
    <location>
        <position position="51"/>
    </location>
    <ligand>
        <name>a divalent metal cation</name>
        <dbReference type="ChEBI" id="CHEBI:60240"/>
    </ligand>
</feature>
<dbReference type="PROSITE" id="PS51975">
    <property type="entry name" value="RNASE_H_2"/>
    <property type="match status" value="1"/>
</dbReference>
<feature type="domain" description="RNase H type-2" evidence="11">
    <location>
        <begin position="44"/>
        <end position="267"/>
    </location>
</feature>
<keyword evidence="6 9" id="KW-0255">Endonuclease</keyword>
<keyword evidence="13" id="KW-1185">Reference proteome</keyword>
<accession>A0AAD8EML6</accession>
<evidence type="ECO:0000256" key="4">
    <source>
        <dbReference type="ARBA" id="ARBA00022722"/>
    </source>
</evidence>
<feature type="binding site" evidence="9">
    <location>
        <position position="50"/>
    </location>
    <ligand>
        <name>a divalent metal cation</name>
        <dbReference type="ChEBI" id="CHEBI:60240"/>
    </ligand>
</feature>
<keyword evidence="4 9" id="KW-0540">Nuclease</keyword>
<dbReference type="GO" id="GO:0006298">
    <property type="term" value="P:mismatch repair"/>
    <property type="evidence" value="ECO:0007669"/>
    <property type="project" value="TreeGrafter"/>
</dbReference>
<dbReference type="GO" id="GO:0004523">
    <property type="term" value="F:RNA-DNA hybrid ribonuclease activity"/>
    <property type="evidence" value="ECO:0007669"/>
    <property type="project" value="UniProtKB-UniRule"/>
</dbReference>
<evidence type="ECO:0000256" key="10">
    <source>
        <dbReference type="RuleBase" id="RU003515"/>
    </source>
</evidence>
<dbReference type="FunFam" id="3.30.420.10:FF:000016">
    <property type="entry name" value="Ribonuclease"/>
    <property type="match status" value="1"/>
</dbReference>
<dbReference type="InterPro" id="IPR036397">
    <property type="entry name" value="RNaseH_sf"/>
</dbReference>
<dbReference type="InterPro" id="IPR001352">
    <property type="entry name" value="RNase_HII/HIII"/>
</dbReference>
<keyword evidence="5 9" id="KW-0479">Metal-binding</keyword>
<comment type="function">
    <text evidence="10">Endonuclease that specifically degrades the RNA of RNA-DNA hybrids.</text>
</comment>
<reference evidence="12" key="2">
    <citation type="submission" date="2023-05" db="EMBL/GenBank/DDBJ databases">
        <authorList>
            <person name="Fouks B."/>
        </authorList>
    </citation>
    <scope>NUCLEOTIDE SEQUENCE</scope>
    <source>
        <strain evidence="12">Stay&amp;Tobe</strain>
        <tissue evidence="12">Testes</tissue>
    </source>
</reference>
<dbReference type="GO" id="GO:0032299">
    <property type="term" value="C:ribonuclease H2 complex"/>
    <property type="evidence" value="ECO:0007669"/>
    <property type="project" value="TreeGrafter"/>
</dbReference>
<reference evidence="12" key="1">
    <citation type="journal article" date="2023" name="IScience">
        <title>Live-bearing cockroach genome reveals convergent evolutionary mechanisms linked to viviparity in insects and beyond.</title>
        <authorList>
            <person name="Fouks B."/>
            <person name="Harrison M.C."/>
            <person name="Mikhailova A.A."/>
            <person name="Marchal E."/>
            <person name="English S."/>
            <person name="Carruthers M."/>
            <person name="Jennings E.C."/>
            <person name="Chiamaka E.L."/>
            <person name="Frigard R.A."/>
            <person name="Pippel M."/>
            <person name="Attardo G.M."/>
            <person name="Benoit J.B."/>
            <person name="Bornberg-Bauer E."/>
            <person name="Tobe S.S."/>
        </authorList>
    </citation>
    <scope>NUCLEOTIDE SEQUENCE</scope>
    <source>
        <strain evidence="12">Stay&amp;Tobe</strain>
    </source>
</reference>
<comment type="cofactor">
    <cofactor evidence="9">
        <name>Mn(2+)</name>
        <dbReference type="ChEBI" id="CHEBI:29035"/>
    </cofactor>
    <cofactor evidence="9">
        <name>Mg(2+)</name>
        <dbReference type="ChEBI" id="CHEBI:18420"/>
    </cofactor>
    <text evidence="9">Manganese or magnesium. Binds 1 divalent metal ion per monomer in the absence of substrate. May bind a second metal ion after substrate binding.</text>
</comment>
<comment type="catalytic activity">
    <reaction evidence="1 9 10">
        <text>Endonucleolytic cleavage to 5'-phosphomonoester.</text>
        <dbReference type="EC" id="3.1.26.4"/>
    </reaction>
</comment>